<proteinExistence type="predicted"/>
<dbReference type="AlphaFoldDB" id="A0A0D0E5R1"/>
<protein>
    <submittedName>
        <fullName evidence="1">Unplaced genomic scaffold scaffold_148, whole genome shotgun sequence</fullName>
    </submittedName>
</protein>
<dbReference type="InterPro" id="IPR036691">
    <property type="entry name" value="Endo/exonu/phosph_ase_sf"/>
</dbReference>
<dbReference type="InParanoid" id="A0A0D0E5R1"/>
<name>A0A0D0E5R1_9AGAM</name>
<feature type="non-terminal residue" evidence="1">
    <location>
        <position position="1"/>
    </location>
</feature>
<dbReference type="Proteomes" id="UP000054538">
    <property type="component" value="Unassembled WGS sequence"/>
</dbReference>
<reference evidence="2" key="2">
    <citation type="submission" date="2015-01" db="EMBL/GenBank/DDBJ databases">
        <title>Evolutionary Origins and Diversification of the Mycorrhizal Mutualists.</title>
        <authorList>
            <consortium name="DOE Joint Genome Institute"/>
            <consortium name="Mycorrhizal Genomics Consortium"/>
            <person name="Kohler A."/>
            <person name="Kuo A."/>
            <person name="Nagy L.G."/>
            <person name="Floudas D."/>
            <person name="Copeland A."/>
            <person name="Barry K.W."/>
            <person name="Cichocki N."/>
            <person name="Veneault-Fourrey C."/>
            <person name="LaButti K."/>
            <person name="Lindquist E.A."/>
            <person name="Lipzen A."/>
            <person name="Lundell T."/>
            <person name="Morin E."/>
            <person name="Murat C."/>
            <person name="Riley R."/>
            <person name="Ohm R."/>
            <person name="Sun H."/>
            <person name="Tunlid A."/>
            <person name="Henrissat B."/>
            <person name="Grigoriev I.V."/>
            <person name="Hibbett D.S."/>
            <person name="Martin F."/>
        </authorList>
    </citation>
    <scope>NUCLEOTIDE SEQUENCE [LARGE SCALE GENOMIC DNA]</scope>
    <source>
        <strain evidence="2">Ve08.2h10</strain>
    </source>
</reference>
<reference evidence="1 2" key="1">
    <citation type="submission" date="2014-04" db="EMBL/GenBank/DDBJ databases">
        <authorList>
            <consortium name="DOE Joint Genome Institute"/>
            <person name="Kuo A."/>
            <person name="Kohler A."/>
            <person name="Jargeat P."/>
            <person name="Nagy L.G."/>
            <person name="Floudas D."/>
            <person name="Copeland A."/>
            <person name="Barry K.W."/>
            <person name="Cichocki N."/>
            <person name="Veneault-Fourrey C."/>
            <person name="LaButti K."/>
            <person name="Lindquist E.A."/>
            <person name="Lipzen A."/>
            <person name="Lundell T."/>
            <person name="Morin E."/>
            <person name="Murat C."/>
            <person name="Sun H."/>
            <person name="Tunlid A."/>
            <person name="Henrissat B."/>
            <person name="Grigoriev I.V."/>
            <person name="Hibbett D.S."/>
            <person name="Martin F."/>
            <person name="Nordberg H.P."/>
            <person name="Cantor M.N."/>
            <person name="Hua S.X."/>
        </authorList>
    </citation>
    <scope>NUCLEOTIDE SEQUENCE [LARGE SCALE GENOMIC DNA]</scope>
    <source>
        <strain evidence="1 2">Ve08.2h10</strain>
    </source>
</reference>
<evidence type="ECO:0000313" key="1">
    <source>
        <dbReference type="EMBL" id="KIK96754.1"/>
    </source>
</evidence>
<evidence type="ECO:0000313" key="2">
    <source>
        <dbReference type="Proteomes" id="UP000054538"/>
    </source>
</evidence>
<dbReference type="EMBL" id="KN824970">
    <property type="protein sequence ID" value="KIK96754.1"/>
    <property type="molecule type" value="Genomic_DNA"/>
</dbReference>
<dbReference type="HOGENOM" id="CLU_159031_1_0_1"/>
<gene>
    <name evidence="1" type="ORF">PAXRUDRAFT_137789</name>
</gene>
<sequence length="92" mass="10262">ITKDWDIIALQEPHISPMKNTTSSKCYHVVYPSTCYTSPESKLRATTLISTSINTNSWMQLPFPSPDVVIIQLVGTFGCCTLFNIYNDGTSQ</sequence>
<dbReference type="OrthoDB" id="2840473at2759"/>
<organism evidence="1 2">
    <name type="scientific">Paxillus rubicundulus Ve08.2h10</name>
    <dbReference type="NCBI Taxonomy" id="930991"/>
    <lineage>
        <taxon>Eukaryota</taxon>
        <taxon>Fungi</taxon>
        <taxon>Dikarya</taxon>
        <taxon>Basidiomycota</taxon>
        <taxon>Agaricomycotina</taxon>
        <taxon>Agaricomycetes</taxon>
        <taxon>Agaricomycetidae</taxon>
        <taxon>Boletales</taxon>
        <taxon>Paxilineae</taxon>
        <taxon>Paxillaceae</taxon>
        <taxon>Paxillus</taxon>
    </lineage>
</organism>
<dbReference type="Gene3D" id="3.60.10.10">
    <property type="entry name" value="Endonuclease/exonuclease/phosphatase"/>
    <property type="match status" value="1"/>
</dbReference>
<keyword evidence="2" id="KW-1185">Reference proteome</keyword>
<dbReference type="SUPFAM" id="SSF56219">
    <property type="entry name" value="DNase I-like"/>
    <property type="match status" value="1"/>
</dbReference>
<accession>A0A0D0E5R1</accession>
<dbReference type="STRING" id="930991.A0A0D0E5R1"/>